<feature type="compositionally biased region" description="Low complexity" evidence="4">
    <location>
        <begin position="61"/>
        <end position="72"/>
    </location>
</feature>
<accession>A0A849BKW1</accession>
<dbReference type="Pfam" id="PF00291">
    <property type="entry name" value="PALP"/>
    <property type="match status" value="1"/>
</dbReference>
<feature type="compositionally biased region" description="Low complexity" evidence="4">
    <location>
        <begin position="9"/>
        <end position="18"/>
    </location>
</feature>
<dbReference type="GO" id="GO:0030170">
    <property type="term" value="F:pyridoxal phosphate binding"/>
    <property type="evidence" value="ECO:0007669"/>
    <property type="project" value="InterPro"/>
</dbReference>
<keyword evidence="7" id="KW-1185">Reference proteome</keyword>
<dbReference type="EC" id="4.2.3.1" evidence="6"/>
<dbReference type="NCBIfam" id="NF006050">
    <property type="entry name" value="PRK08197.1"/>
    <property type="match status" value="1"/>
</dbReference>
<evidence type="ECO:0000259" key="5">
    <source>
        <dbReference type="Pfam" id="PF00291"/>
    </source>
</evidence>
<dbReference type="PANTHER" id="PTHR48078">
    <property type="entry name" value="THREONINE DEHYDRATASE, MITOCHONDRIAL-RELATED"/>
    <property type="match status" value="1"/>
</dbReference>
<comment type="cofactor">
    <cofactor evidence="1">
        <name>pyridoxal 5'-phosphate</name>
        <dbReference type="ChEBI" id="CHEBI:597326"/>
    </cofactor>
</comment>
<dbReference type="GO" id="GO:0004794">
    <property type="term" value="F:threonine deaminase activity"/>
    <property type="evidence" value="ECO:0007669"/>
    <property type="project" value="TreeGrafter"/>
</dbReference>
<keyword evidence="2" id="KW-0663">Pyridoxal phosphate</keyword>
<dbReference type="PANTHER" id="PTHR48078:SF6">
    <property type="entry name" value="L-THREONINE DEHYDRATASE CATABOLIC TDCB"/>
    <property type="match status" value="1"/>
</dbReference>
<dbReference type="Gene3D" id="3.40.50.1100">
    <property type="match status" value="2"/>
</dbReference>
<dbReference type="InterPro" id="IPR001926">
    <property type="entry name" value="TrpB-like_PALP"/>
</dbReference>
<feature type="domain" description="Tryptophan synthase beta chain-like PALP" evidence="5">
    <location>
        <begin position="168"/>
        <end position="475"/>
    </location>
</feature>
<comment type="caution">
    <text evidence="6">The sequence shown here is derived from an EMBL/GenBank/DDBJ whole genome shotgun (WGS) entry which is preliminary data.</text>
</comment>
<dbReference type="InterPro" id="IPR036052">
    <property type="entry name" value="TrpB-like_PALP_sf"/>
</dbReference>
<dbReference type="InterPro" id="IPR050147">
    <property type="entry name" value="Ser/Thr_Dehydratase"/>
</dbReference>
<reference evidence="6 7" key="1">
    <citation type="submission" date="2020-05" db="EMBL/GenBank/DDBJ databases">
        <title>MicrobeNet Type strains.</title>
        <authorList>
            <person name="Nicholson A.C."/>
        </authorList>
    </citation>
    <scope>NUCLEOTIDE SEQUENCE [LARGE SCALE GENOMIC DNA]</scope>
    <source>
        <strain evidence="6 7">JCM 14547</strain>
    </source>
</reference>
<keyword evidence="3 6" id="KW-0456">Lyase</keyword>
<feature type="region of interest" description="Disordered" evidence="4">
    <location>
        <begin position="1"/>
        <end position="98"/>
    </location>
</feature>
<dbReference type="Proteomes" id="UP000555552">
    <property type="component" value="Unassembled WGS sequence"/>
</dbReference>
<evidence type="ECO:0000256" key="4">
    <source>
        <dbReference type="SAM" id="MobiDB-lite"/>
    </source>
</evidence>
<dbReference type="PROSITE" id="PS00165">
    <property type="entry name" value="DEHYDRATASE_SER_THR"/>
    <property type="match status" value="1"/>
</dbReference>
<dbReference type="GO" id="GO:0004795">
    <property type="term" value="F:threonine synthase activity"/>
    <property type="evidence" value="ECO:0007669"/>
    <property type="project" value="UniProtKB-EC"/>
</dbReference>
<sequence>MGPRRLRATTRTAATTSAVLGAARAGRPGATDGAPRSVPRAVPPAVPSVVSRAATRPSCPPAATVPAAVRRPGALPGQDGRVSDDAGPDTGPAEGRPWSTLSHLECPRCGDHLDASVHQGLCPRDGSPLLARYDLSRVVVRREEVERRPPDLWRYHELLPVQGPEGVVTLGEGMTPLLDAPRLAADLGVGRLLVKDEGLLPTGSFKARGAAVGVSRARELGVRGLAMPTNGNAGAAWAAYAARAGLPLLVAMPVGAPAITRAECVAAGAQLHLVDGLISDAGKLVAAAVAEDPDRWTDVATLKEPYRIEGKKTMGFEIAEQLGWRMPDVVVYPTGGGVGLIGIWKALHELLELGWVSGRMPRLVAVQATGCAPIVRAFEAGAEVSEPWVDASTVAFGITVPKALGDFLVLRAVRETGGTALAVDDEELLAELQHVGSLEGLVLCPEGAAVVSAVRRLRGSGWIGADEEVVVLNTGAGIIYPEALPVRVGDGPGDVPVVAKDGRLEVRRG</sequence>
<name>A0A849BKW1_9ACTN</name>
<dbReference type="SUPFAM" id="SSF53686">
    <property type="entry name" value="Tryptophan synthase beta subunit-like PLP-dependent enzymes"/>
    <property type="match status" value="1"/>
</dbReference>
<dbReference type="GO" id="GO:0009097">
    <property type="term" value="P:isoleucine biosynthetic process"/>
    <property type="evidence" value="ECO:0007669"/>
    <property type="project" value="TreeGrafter"/>
</dbReference>
<evidence type="ECO:0000256" key="2">
    <source>
        <dbReference type="ARBA" id="ARBA00022898"/>
    </source>
</evidence>
<proteinExistence type="predicted"/>
<dbReference type="CDD" id="cd01563">
    <property type="entry name" value="Thr-synth_1"/>
    <property type="match status" value="1"/>
</dbReference>
<dbReference type="EMBL" id="JABEMA010000118">
    <property type="protein sequence ID" value="NNH23271.1"/>
    <property type="molecule type" value="Genomic_DNA"/>
</dbReference>
<dbReference type="GO" id="GO:0006567">
    <property type="term" value="P:L-threonine catabolic process"/>
    <property type="evidence" value="ECO:0007669"/>
    <property type="project" value="TreeGrafter"/>
</dbReference>
<dbReference type="AlphaFoldDB" id="A0A849BKW1"/>
<evidence type="ECO:0000256" key="3">
    <source>
        <dbReference type="ARBA" id="ARBA00023239"/>
    </source>
</evidence>
<organism evidence="6 7">
    <name type="scientific">Pseudokineococcus marinus</name>
    <dbReference type="NCBI Taxonomy" id="351215"/>
    <lineage>
        <taxon>Bacteria</taxon>
        <taxon>Bacillati</taxon>
        <taxon>Actinomycetota</taxon>
        <taxon>Actinomycetes</taxon>
        <taxon>Kineosporiales</taxon>
        <taxon>Kineosporiaceae</taxon>
        <taxon>Pseudokineococcus</taxon>
    </lineage>
</organism>
<gene>
    <name evidence="6" type="ORF">HLB09_09230</name>
</gene>
<dbReference type="InterPro" id="IPR000634">
    <property type="entry name" value="Ser/Thr_deHydtase_PyrdxlP-BS"/>
</dbReference>
<evidence type="ECO:0000256" key="1">
    <source>
        <dbReference type="ARBA" id="ARBA00001933"/>
    </source>
</evidence>
<protein>
    <submittedName>
        <fullName evidence="6">Threonine synthase</fullName>
        <ecNumber evidence="6">4.2.3.1</ecNumber>
    </submittedName>
</protein>
<dbReference type="GO" id="GO:0003941">
    <property type="term" value="F:L-serine ammonia-lyase activity"/>
    <property type="evidence" value="ECO:0007669"/>
    <property type="project" value="TreeGrafter"/>
</dbReference>
<evidence type="ECO:0000313" key="6">
    <source>
        <dbReference type="EMBL" id="NNH23271.1"/>
    </source>
</evidence>
<evidence type="ECO:0000313" key="7">
    <source>
        <dbReference type="Proteomes" id="UP000555552"/>
    </source>
</evidence>
<dbReference type="GO" id="GO:0006565">
    <property type="term" value="P:L-serine catabolic process"/>
    <property type="evidence" value="ECO:0007669"/>
    <property type="project" value="TreeGrafter"/>
</dbReference>